<evidence type="ECO:0000313" key="2">
    <source>
        <dbReference type="EMBL" id="SSW73864.1"/>
    </source>
</evidence>
<name>A0A446D161_9BURK</name>
<proteinExistence type="predicted"/>
<feature type="transmembrane region" description="Helical" evidence="1">
    <location>
        <begin position="20"/>
        <end position="39"/>
    </location>
</feature>
<dbReference type="AlphaFoldDB" id="A0A446D161"/>
<evidence type="ECO:0000313" key="3">
    <source>
        <dbReference type="Proteomes" id="UP000289465"/>
    </source>
</evidence>
<dbReference type="EMBL" id="UFQC01000068">
    <property type="protein sequence ID" value="SSW73864.1"/>
    <property type="molecule type" value="Genomic_DNA"/>
</dbReference>
<sequence length="77" mass="7996">MDWSASANKLNDDRSSLSAALPTSVVFGIALKASIFFLASPTSCCTVRVFSAAPPESPALRCAAAMSARMVARSICV</sequence>
<protein>
    <submittedName>
        <fullName evidence="2">Uncharacterized protein</fullName>
    </submittedName>
</protein>
<dbReference type="Proteomes" id="UP000289465">
    <property type="component" value="Unassembled WGS sequence"/>
</dbReference>
<keyword evidence="1" id="KW-1133">Transmembrane helix</keyword>
<gene>
    <name evidence="2" type="ORF">AVE30378_06211</name>
</gene>
<organism evidence="2 3">
    <name type="scientific">Achromobacter veterisilvae</name>
    <dbReference type="NCBI Taxonomy" id="2069367"/>
    <lineage>
        <taxon>Bacteria</taxon>
        <taxon>Pseudomonadati</taxon>
        <taxon>Pseudomonadota</taxon>
        <taxon>Betaproteobacteria</taxon>
        <taxon>Burkholderiales</taxon>
        <taxon>Alcaligenaceae</taxon>
        <taxon>Achromobacter</taxon>
    </lineage>
</organism>
<keyword evidence="1" id="KW-0472">Membrane</keyword>
<accession>A0A446D161</accession>
<evidence type="ECO:0000256" key="1">
    <source>
        <dbReference type="SAM" id="Phobius"/>
    </source>
</evidence>
<reference evidence="2 3" key="1">
    <citation type="submission" date="2018-07" db="EMBL/GenBank/DDBJ databases">
        <authorList>
            <person name="Peeters C."/>
        </authorList>
    </citation>
    <scope>NUCLEOTIDE SEQUENCE [LARGE SCALE GENOMIC DNA]</scope>
    <source>
        <strain evidence="2 3">LMG 30378</strain>
    </source>
</reference>
<keyword evidence="1" id="KW-0812">Transmembrane</keyword>